<dbReference type="InterPro" id="IPR034161">
    <property type="entry name" value="Pepsin-like_plant"/>
</dbReference>
<keyword evidence="7" id="KW-0732">Signal</keyword>
<dbReference type="PANTHER" id="PTHR47967:SF27">
    <property type="entry name" value="OS07G0533600 PROTEIN"/>
    <property type="match status" value="1"/>
</dbReference>
<keyword evidence="10" id="KW-1185">Reference proteome</keyword>
<dbReference type="InterPro" id="IPR032861">
    <property type="entry name" value="TAXi_N"/>
</dbReference>
<feature type="active site" evidence="6">
    <location>
        <position position="86"/>
    </location>
</feature>
<feature type="signal peptide" evidence="7">
    <location>
        <begin position="1"/>
        <end position="20"/>
    </location>
</feature>
<evidence type="ECO:0000313" key="10">
    <source>
        <dbReference type="Proteomes" id="UP001497457"/>
    </source>
</evidence>
<accession>A0ABC8VK67</accession>
<evidence type="ECO:0000256" key="1">
    <source>
        <dbReference type="ARBA" id="ARBA00007447"/>
    </source>
</evidence>
<dbReference type="CDD" id="cd05476">
    <property type="entry name" value="pepsin_A_like_plant"/>
    <property type="match status" value="1"/>
</dbReference>
<keyword evidence="2" id="KW-0645">Protease</keyword>
<reference evidence="10" key="1">
    <citation type="submission" date="2024-06" db="EMBL/GenBank/DDBJ databases">
        <authorList>
            <person name="Ryan C."/>
        </authorList>
    </citation>
    <scope>NUCLEOTIDE SEQUENCE [LARGE SCALE GENOMIC DNA]</scope>
</reference>
<dbReference type="PROSITE" id="PS51767">
    <property type="entry name" value="PEPTIDASE_A1"/>
    <property type="match status" value="1"/>
</dbReference>
<dbReference type="InterPro" id="IPR033121">
    <property type="entry name" value="PEPTIDASE_A1"/>
</dbReference>
<evidence type="ECO:0000256" key="6">
    <source>
        <dbReference type="PIRSR" id="PIRSR601461-1"/>
    </source>
</evidence>
<dbReference type="AlphaFoldDB" id="A0ABC8VK67"/>
<feature type="domain" description="Peptidase A1" evidence="8">
    <location>
        <begin position="68"/>
        <end position="449"/>
    </location>
</feature>
<keyword evidence="3" id="KW-0064">Aspartyl protease</keyword>
<feature type="chain" id="PRO_5044837133" description="Peptidase A1 domain-containing protein" evidence="7">
    <location>
        <begin position="21"/>
        <end position="459"/>
    </location>
</feature>
<evidence type="ECO:0000256" key="7">
    <source>
        <dbReference type="SAM" id="SignalP"/>
    </source>
</evidence>
<dbReference type="InterPro" id="IPR001461">
    <property type="entry name" value="Aspartic_peptidase_A1"/>
</dbReference>
<dbReference type="Proteomes" id="UP001497457">
    <property type="component" value="Chromosome 10rd"/>
</dbReference>
<keyword evidence="5" id="KW-0325">Glycoprotein</keyword>
<protein>
    <recommendedName>
        <fullName evidence="8">Peptidase A1 domain-containing protein</fullName>
    </recommendedName>
</protein>
<dbReference type="GO" id="GO:0006508">
    <property type="term" value="P:proteolysis"/>
    <property type="evidence" value="ECO:0007669"/>
    <property type="project" value="UniProtKB-KW"/>
</dbReference>
<evidence type="ECO:0000256" key="2">
    <source>
        <dbReference type="ARBA" id="ARBA00022670"/>
    </source>
</evidence>
<sequence length="459" mass="51247">MHMAPLQAALVTLLLAPVAAMAAGSSAAPSVYRFELIHVDALAAHGAEHNSNNDDTYLDTATYSRREYLMELKMGTPPKPFKGVADTGSDVIWTRRVELQCEHGASSSFAGMACSSENKQQYECNECDKQQQQGGRYCAFSKRYGSKKMRAEGFLAGDVLTLPRKGGLPDKEVPISFGCARRCRDDKGDADCHRLIPKSADGVVGLNRGPSSLVNQLPRVTKFSYCLNDPLKPEQSSPLWFGGGADLELRSDNDAVRVQTTPLVQLAKLEPESLWKYKYYVELEGISVGEESPVVELPNKKGPEFNHKSLGGDNKGAMLLDSGCSYTHLEAAAFDPLTELLRNQLTAQVFQIKPPPDTDEKQHSKTCFRRPSWWFFFSWPRQRPDLVLHLRGGAKMHLRWTTYMTQQGNRSEFCLNIVNNSKSISILGNIHQQNMHMLYDLRAEKLSFLPVPDCSKREL</sequence>
<evidence type="ECO:0000256" key="3">
    <source>
        <dbReference type="ARBA" id="ARBA00022750"/>
    </source>
</evidence>
<evidence type="ECO:0000256" key="4">
    <source>
        <dbReference type="ARBA" id="ARBA00022801"/>
    </source>
</evidence>
<dbReference type="EMBL" id="OZ075120">
    <property type="protein sequence ID" value="CAL4891318.1"/>
    <property type="molecule type" value="Genomic_DNA"/>
</dbReference>
<feature type="active site" evidence="6">
    <location>
        <position position="321"/>
    </location>
</feature>
<dbReference type="GO" id="GO:0004190">
    <property type="term" value="F:aspartic-type endopeptidase activity"/>
    <property type="evidence" value="ECO:0007669"/>
    <property type="project" value="UniProtKB-KW"/>
</dbReference>
<evidence type="ECO:0000313" key="9">
    <source>
        <dbReference type="EMBL" id="CAL4891318.1"/>
    </source>
</evidence>
<name>A0ABC8VK67_9POAL</name>
<dbReference type="InterPro" id="IPR051708">
    <property type="entry name" value="Plant_Aspart_Prot_A1"/>
</dbReference>
<dbReference type="SUPFAM" id="SSF50630">
    <property type="entry name" value="Acid proteases"/>
    <property type="match status" value="1"/>
</dbReference>
<organism evidence="9 10">
    <name type="scientific">Urochloa decumbens</name>
    <dbReference type="NCBI Taxonomy" id="240449"/>
    <lineage>
        <taxon>Eukaryota</taxon>
        <taxon>Viridiplantae</taxon>
        <taxon>Streptophyta</taxon>
        <taxon>Embryophyta</taxon>
        <taxon>Tracheophyta</taxon>
        <taxon>Spermatophyta</taxon>
        <taxon>Magnoliopsida</taxon>
        <taxon>Liliopsida</taxon>
        <taxon>Poales</taxon>
        <taxon>Poaceae</taxon>
        <taxon>PACMAD clade</taxon>
        <taxon>Panicoideae</taxon>
        <taxon>Panicodae</taxon>
        <taxon>Paniceae</taxon>
        <taxon>Melinidinae</taxon>
        <taxon>Urochloa</taxon>
    </lineage>
</organism>
<comment type="similarity">
    <text evidence="1">Belongs to the peptidase A1 family.</text>
</comment>
<dbReference type="Pfam" id="PF14543">
    <property type="entry name" value="TAXi_N"/>
    <property type="match status" value="1"/>
</dbReference>
<keyword evidence="4" id="KW-0378">Hydrolase</keyword>
<evidence type="ECO:0000259" key="8">
    <source>
        <dbReference type="PROSITE" id="PS51767"/>
    </source>
</evidence>
<reference evidence="9 10" key="2">
    <citation type="submission" date="2024-10" db="EMBL/GenBank/DDBJ databases">
        <authorList>
            <person name="Ryan C."/>
        </authorList>
    </citation>
    <scope>NUCLEOTIDE SEQUENCE [LARGE SCALE GENOMIC DNA]</scope>
</reference>
<gene>
    <name evidence="9" type="ORF">URODEC1_LOCUS3735</name>
</gene>
<dbReference type="Pfam" id="PF14541">
    <property type="entry name" value="TAXi_C"/>
    <property type="match status" value="1"/>
</dbReference>
<dbReference type="InterPro" id="IPR032799">
    <property type="entry name" value="TAXi_C"/>
</dbReference>
<dbReference type="Gene3D" id="2.40.70.10">
    <property type="entry name" value="Acid Proteases"/>
    <property type="match status" value="2"/>
</dbReference>
<dbReference type="PRINTS" id="PR00792">
    <property type="entry name" value="PEPSIN"/>
</dbReference>
<dbReference type="PANTHER" id="PTHR47967">
    <property type="entry name" value="OS07G0603500 PROTEIN-RELATED"/>
    <property type="match status" value="1"/>
</dbReference>
<evidence type="ECO:0000256" key="5">
    <source>
        <dbReference type="ARBA" id="ARBA00023180"/>
    </source>
</evidence>
<proteinExistence type="inferred from homology"/>
<dbReference type="InterPro" id="IPR021109">
    <property type="entry name" value="Peptidase_aspartic_dom_sf"/>
</dbReference>